<evidence type="ECO:0000256" key="1">
    <source>
        <dbReference type="SAM" id="MobiDB-lite"/>
    </source>
</evidence>
<feature type="compositionally biased region" description="Acidic residues" evidence="1">
    <location>
        <begin position="607"/>
        <end position="624"/>
    </location>
</feature>
<dbReference type="InterPro" id="IPR021109">
    <property type="entry name" value="Peptidase_aspartic_dom_sf"/>
</dbReference>
<organism evidence="5">
    <name type="scientific">Tanacetum cinerariifolium</name>
    <name type="common">Dalmatian daisy</name>
    <name type="synonym">Chrysanthemum cinerariifolium</name>
    <dbReference type="NCBI Taxonomy" id="118510"/>
    <lineage>
        <taxon>Eukaryota</taxon>
        <taxon>Viridiplantae</taxon>
        <taxon>Streptophyta</taxon>
        <taxon>Embryophyta</taxon>
        <taxon>Tracheophyta</taxon>
        <taxon>Spermatophyta</taxon>
        <taxon>Magnoliopsida</taxon>
        <taxon>eudicotyledons</taxon>
        <taxon>Gunneridae</taxon>
        <taxon>Pentapetalae</taxon>
        <taxon>asterids</taxon>
        <taxon>campanulids</taxon>
        <taxon>Asterales</taxon>
        <taxon>Asteraceae</taxon>
        <taxon>Asteroideae</taxon>
        <taxon>Anthemideae</taxon>
        <taxon>Anthemidinae</taxon>
        <taxon>Tanacetum</taxon>
    </lineage>
</organism>
<keyword evidence="5" id="KW-0548">Nucleotidyltransferase</keyword>
<name>A0A6L2K861_TANCI</name>
<feature type="domain" description="Retrotransposon gag" evidence="3">
    <location>
        <begin position="128"/>
        <end position="195"/>
    </location>
</feature>
<dbReference type="EMBL" id="BKCJ010001945">
    <property type="protein sequence ID" value="GEU45159.1"/>
    <property type="molecule type" value="Genomic_DNA"/>
</dbReference>
<dbReference type="InterPro" id="IPR053134">
    <property type="entry name" value="RNA-dir_DNA_polymerase"/>
</dbReference>
<dbReference type="InterPro" id="IPR005162">
    <property type="entry name" value="Retrotrans_gag_dom"/>
</dbReference>
<feature type="compositionally biased region" description="Basic and acidic residues" evidence="1">
    <location>
        <begin position="583"/>
        <end position="606"/>
    </location>
</feature>
<dbReference type="Gene3D" id="3.10.10.10">
    <property type="entry name" value="HIV Type 1 Reverse Transcriptase, subunit A, domain 1"/>
    <property type="match status" value="1"/>
</dbReference>
<feature type="region of interest" description="Disordered" evidence="1">
    <location>
        <begin position="1"/>
        <end position="35"/>
    </location>
</feature>
<dbReference type="AlphaFoldDB" id="A0A6L2K861"/>
<sequence length="753" mass="83310">MPPIMMTQSASRTAVASRGGGTGGRAGRGGGRTRCCSGDQDDGRINGQGCQVGGQGSEVNDGVNGVPNFSTIIAQQGCTYKEFLACNLKEYDGKGGAIVYTRCIEKMKLVHDMSGCRDSQKVKYTAGLFVEFKTLTREEFCPSNEMQKLENELWNHTMVGASHAAYTDRFHELARLVPHLVTPEGNRIKRYVYGLALQIRGMAATIEPKTIQKAVQIAGTLTDEALRNGSIKRTMRREEIGENLNQVIAINRGQGRRNQMNQARGRAFILGAKEARQDPNIMTGTLTLNDHFATTLFDSGADYSFVSTTFIPLLDIDPNELGFSYEIEITSGQLAEIDKVIKGCKLEIEGHVFDINLIPLESGVLMNSRTKVSFDQAYRLGEHRYCLLGKRMDPLGCVLIMELNKLTIKNRYLLPRIKYLFDQLQGSQYFSKIDLRSEYHQLRVHEDGIPKNAFRTRYGHFEFTVMPFGLTNAQAVFMDLMNQSEGQENAFQTLKDKLCNAPVLSLPDGLKDFVVLCDASCLGLGYVLIQRGSLEVIVLGYDGLSMMPKDPYAYDDVLPAKEQPLPATVSPTADSPGYITESDSEKDPKEEDDEDPKKDLADYPTDRDDEEEEESSEDDADDEEGNKGEDEKEEEKYQALANFVPPPAYRTIARMPIQAQTPIPFPSETEIPFPPLPTSPPDAGAPLGYKGMIWSRAESPFTSHPLPLPPPIVLPRTRASMVMMRAAASSNYILAPRSGILPLGTPPSGTLIH</sequence>
<feature type="compositionally biased region" description="Gly residues" evidence="1">
    <location>
        <begin position="18"/>
        <end position="32"/>
    </location>
</feature>
<feature type="compositionally biased region" description="Basic and acidic residues" evidence="1">
    <location>
        <begin position="625"/>
        <end position="636"/>
    </location>
</feature>
<reference evidence="5" key="1">
    <citation type="journal article" date="2019" name="Sci. Rep.">
        <title>Draft genome of Tanacetum cinerariifolium, the natural source of mosquito coil.</title>
        <authorList>
            <person name="Yamashiro T."/>
            <person name="Shiraishi A."/>
            <person name="Satake H."/>
            <person name="Nakayama K."/>
        </authorList>
    </citation>
    <scope>NUCLEOTIDE SEQUENCE</scope>
</reference>
<evidence type="ECO:0000259" key="3">
    <source>
        <dbReference type="Pfam" id="PF03732"/>
    </source>
</evidence>
<gene>
    <name evidence="5" type="ORF">Tci_017137</name>
</gene>
<evidence type="ECO:0000259" key="2">
    <source>
        <dbReference type="Pfam" id="PF00078"/>
    </source>
</evidence>
<protein>
    <submittedName>
        <fullName evidence="5">Reverse transcriptase domain-containing protein</fullName>
    </submittedName>
</protein>
<proteinExistence type="predicted"/>
<dbReference type="PANTHER" id="PTHR24559:SF444">
    <property type="entry name" value="REVERSE TRANSCRIPTASE DOMAIN-CONTAINING PROTEIN"/>
    <property type="match status" value="1"/>
</dbReference>
<feature type="domain" description="Reverse transcriptase" evidence="2">
    <location>
        <begin position="402"/>
        <end position="484"/>
    </location>
</feature>
<evidence type="ECO:0000313" key="5">
    <source>
        <dbReference type="EMBL" id="GEU45159.1"/>
    </source>
</evidence>
<dbReference type="CDD" id="cd00303">
    <property type="entry name" value="retropepsin_like"/>
    <property type="match status" value="1"/>
</dbReference>
<comment type="caution">
    <text evidence="5">The sequence shown here is derived from an EMBL/GenBank/DDBJ whole genome shotgun (WGS) entry which is preliminary data.</text>
</comment>
<dbReference type="Pfam" id="PF03732">
    <property type="entry name" value="Retrotrans_gag"/>
    <property type="match status" value="1"/>
</dbReference>
<dbReference type="Pfam" id="PF08284">
    <property type="entry name" value="RVP_2"/>
    <property type="match status" value="1"/>
</dbReference>
<dbReference type="Pfam" id="PF17919">
    <property type="entry name" value="RT_RNaseH_2"/>
    <property type="match status" value="1"/>
</dbReference>
<dbReference type="InterPro" id="IPR041577">
    <property type="entry name" value="RT_RNaseH_2"/>
</dbReference>
<dbReference type="GO" id="GO:0003964">
    <property type="term" value="F:RNA-directed DNA polymerase activity"/>
    <property type="evidence" value="ECO:0007669"/>
    <property type="project" value="UniProtKB-KW"/>
</dbReference>
<dbReference type="Pfam" id="PF00078">
    <property type="entry name" value="RVT_1"/>
    <property type="match status" value="1"/>
</dbReference>
<accession>A0A6L2K861</accession>
<evidence type="ECO:0000259" key="4">
    <source>
        <dbReference type="Pfam" id="PF17919"/>
    </source>
</evidence>
<dbReference type="CDD" id="cd01647">
    <property type="entry name" value="RT_LTR"/>
    <property type="match status" value="1"/>
</dbReference>
<dbReference type="Gene3D" id="3.30.70.270">
    <property type="match status" value="1"/>
</dbReference>
<dbReference type="InterPro" id="IPR043502">
    <property type="entry name" value="DNA/RNA_pol_sf"/>
</dbReference>
<dbReference type="InterPro" id="IPR043128">
    <property type="entry name" value="Rev_trsase/Diguanyl_cyclase"/>
</dbReference>
<dbReference type="SUPFAM" id="SSF56672">
    <property type="entry name" value="DNA/RNA polymerases"/>
    <property type="match status" value="1"/>
</dbReference>
<keyword evidence="5" id="KW-0695">RNA-directed DNA polymerase</keyword>
<feature type="compositionally biased region" description="Polar residues" evidence="1">
    <location>
        <begin position="1"/>
        <end position="14"/>
    </location>
</feature>
<keyword evidence="5" id="KW-0808">Transferase</keyword>
<feature type="region of interest" description="Disordered" evidence="1">
    <location>
        <begin position="564"/>
        <end position="636"/>
    </location>
</feature>
<dbReference type="InterPro" id="IPR000477">
    <property type="entry name" value="RT_dom"/>
</dbReference>
<dbReference type="PANTHER" id="PTHR24559">
    <property type="entry name" value="TRANSPOSON TY3-I GAG-POL POLYPROTEIN"/>
    <property type="match status" value="1"/>
</dbReference>
<feature type="domain" description="Reverse transcriptase/retrotransposon-derived protein RNase H-like" evidence="4">
    <location>
        <begin position="485"/>
        <end position="533"/>
    </location>
</feature>
<dbReference type="Gene3D" id="2.40.70.10">
    <property type="entry name" value="Acid Proteases"/>
    <property type="match status" value="1"/>
</dbReference>